<dbReference type="Gene3D" id="2.30.29.30">
    <property type="entry name" value="Pleckstrin-homology domain (PH domain)/Phosphotyrosine-binding domain (PTB)"/>
    <property type="match status" value="1"/>
</dbReference>
<keyword evidence="2" id="KW-0597">Phosphoprotein</keyword>
<feature type="compositionally biased region" description="Polar residues" evidence="4">
    <location>
        <begin position="55"/>
        <end position="70"/>
    </location>
</feature>
<feature type="compositionally biased region" description="Polar residues" evidence="4">
    <location>
        <begin position="19"/>
        <end position="35"/>
    </location>
</feature>
<dbReference type="InterPro" id="IPR046868">
    <property type="entry name" value="BAR_4"/>
</dbReference>
<comment type="subunit">
    <text evidence="3">Heterodimer of SLM1-SLM2. Binds phosphatidylinositol 4,5-bisphosphate, which is required for function. Interacts with the TORC2 subunits AVO2, BIT61 and TOR2. Interacts with the calcineurin catalytic subunits CNA1 and CNA2.</text>
</comment>
<feature type="compositionally biased region" description="Low complexity" evidence="4">
    <location>
        <begin position="112"/>
        <end position="125"/>
    </location>
</feature>
<dbReference type="CDD" id="cd13311">
    <property type="entry name" value="PH_Slm1"/>
    <property type="match status" value="1"/>
</dbReference>
<dbReference type="Proteomes" id="UP000065495">
    <property type="component" value="Chromosome 8"/>
</dbReference>
<feature type="compositionally biased region" description="Polar residues" evidence="4">
    <location>
        <begin position="126"/>
        <end position="153"/>
    </location>
</feature>
<dbReference type="InterPro" id="IPR046869">
    <property type="entry name" value="SLM1/RGC1-like_PH"/>
</dbReference>
<dbReference type="SUPFAM" id="SSF50729">
    <property type="entry name" value="PH domain-like"/>
    <property type="match status" value="1"/>
</dbReference>
<evidence type="ECO:0000313" key="7">
    <source>
        <dbReference type="Proteomes" id="UP000065495"/>
    </source>
</evidence>
<evidence type="ECO:0000259" key="5">
    <source>
        <dbReference type="PROSITE" id="PS50003"/>
    </source>
</evidence>
<feature type="compositionally biased region" description="Polar residues" evidence="4">
    <location>
        <begin position="636"/>
        <end position="660"/>
    </location>
</feature>
<accession>W0TI21</accession>
<feature type="compositionally biased region" description="Low complexity" evidence="4">
    <location>
        <begin position="36"/>
        <end position="54"/>
    </location>
</feature>
<dbReference type="GO" id="GO:0016197">
    <property type="term" value="P:endosomal transport"/>
    <property type="evidence" value="ECO:0007669"/>
    <property type="project" value="UniProtKB-ARBA"/>
</dbReference>
<evidence type="ECO:0000256" key="4">
    <source>
        <dbReference type="SAM" id="MobiDB-lite"/>
    </source>
</evidence>
<dbReference type="FunFam" id="1.20.1270.60:FF:000078">
    <property type="entry name" value="Slm1p"/>
    <property type="match status" value="1"/>
</dbReference>
<dbReference type="PANTHER" id="PTHR31941:SF16">
    <property type="entry name" value="PHOSPHATIDYLINOSITOL 4,5-BISPHOSPHATE-BINDING PROTEIN SLM1-RELATED"/>
    <property type="match status" value="1"/>
</dbReference>
<dbReference type="GO" id="GO:0035091">
    <property type="term" value="F:phosphatidylinositol binding"/>
    <property type="evidence" value="ECO:0007669"/>
    <property type="project" value="UniProtKB-ARBA"/>
</dbReference>
<sequence>MLSQNQFSLQQLQHIQQQPTRSLTSTDNTNVNMNFQQIPQGQPVQQVAQGQQPGNRASQSVPYPTDNISIDANQPRLSINADAGVAGNSGILDEGLSFHHVTSGGNLSLQQLQQQQQQQQQLRQQTNSLTSAQTQASRNRQSLQMHRSNNQLDPRSPLVVLMPTNANPTEVLAQRFAAWRSIIRSLLVYLQETVSIQDELVRQHLRLQHAINFPFFTIDNQYQPTTPEEKNMQRFFVPLGHGSIQDLPTLFNQYHTQMVHAASKASKELNTEVIPRLEDMRRDLLVKIKEIQSLESDFKNSCSRELQETKIRLKAFQDSLEAAKYGSVKEDPYLTKILLEKQIKKQLTEENFLHEAFNNIQTSGKELEKVVMMEIQNALTIYARLLGQEAQLVFDTLITKLDSGFFSKDPVFEWENFVAKDSNFIDPNLPMRRIKEIVYKNQNDPFTYEIKSGVLERRSKFLKSYSRGFYVLTPSFLHEFKSGDRKKDLVPVISLSLNDCTVAEHSKKGSSDFKFILHTKQNGIIHRGHNWVFRTDSYESMMDWFNNIKKLTSISNPVEKARLVNEKLVQDREGPKSNLDQSQSTPQNNQAPRISFDNEDSMLATPKTENEVNAFSETTGNTTLNNSVVEHMNKGANFTTPKNPRKSAQYSLDSRTANGT</sequence>
<dbReference type="SMART" id="SM00233">
    <property type="entry name" value="PH"/>
    <property type="match status" value="1"/>
</dbReference>
<reference evidence="6 7" key="1">
    <citation type="journal article" date="2015" name="Biotechnol. Biofuels">
        <title>Genetic basis of the highly efficient yeast Kluyveromyces marxianus: complete genome sequence and transcriptome analyses.</title>
        <authorList>
            <person name="Lertwattanasakul N."/>
            <person name="Kosaka T."/>
            <person name="Hosoyama A."/>
            <person name="Suzuki Y."/>
            <person name="Rodrussamee N."/>
            <person name="Matsutani M."/>
            <person name="Murata M."/>
            <person name="Fujimoto N."/>
            <person name="Suprayogi"/>
            <person name="Tsuchikane K."/>
            <person name="Limtong S."/>
            <person name="Fujita N."/>
            <person name="Yamada M."/>
        </authorList>
    </citation>
    <scope>NUCLEOTIDE SEQUENCE [LARGE SCALE GENOMIC DNA]</scope>
    <source>
        <strain evidence="7">DMKU3-1042 / BCC 29191 / NBRC 104275</strain>
    </source>
</reference>
<organism evidence="6 7">
    <name type="scientific">Kluyveromyces marxianus (strain DMKU3-1042 / BCC 29191 / NBRC 104275)</name>
    <name type="common">Yeast</name>
    <name type="synonym">Candida kefyr</name>
    <dbReference type="NCBI Taxonomy" id="1003335"/>
    <lineage>
        <taxon>Eukaryota</taxon>
        <taxon>Fungi</taxon>
        <taxon>Dikarya</taxon>
        <taxon>Ascomycota</taxon>
        <taxon>Saccharomycotina</taxon>
        <taxon>Saccharomycetes</taxon>
        <taxon>Saccharomycetales</taxon>
        <taxon>Saccharomycetaceae</taxon>
        <taxon>Kluyveromyces</taxon>
    </lineage>
</organism>
<feature type="region of interest" description="Disordered" evidence="4">
    <location>
        <begin position="1"/>
        <end position="70"/>
    </location>
</feature>
<dbReference type="GO" id="GO:0070941">
    <property type="term" value="P:eisosome assembly"/>
    <property type="evidence" value="ECO:0007669"/>
    <property type="project" value="UniProtKB-ARBA"/>
</dbReference>
<dbReference type="Pfam" id="PF20399">
    <property type="entry name" value="PH_20"/>
    <property type="match status" value="1"/>
</dbReference>
<dbReference type="EMBL" id="AP012220">
    <property type="protein sequence ID" value="BAO42461.1"/>
    <property type="molecule type" value="Genomic_DNA"/>
</dbReference>
<dbReference type="PANTHER" id="PTHR31941">
    <property type="entry name" value="CYTOSKELETAL SIGNALING PROTEIN SLM1"/>
    <property type="match status" value="1"/>
</dbReference>
<dbReference type="PROSITE" id="PS50003">
    <property type="entry name" value="PH_DOMAIN"/>
    <property type="match status" value="1"/>
</dbReference>
<evidence type="ECO:0000256" key="1">
    <source>
        <dbReference type="ARBA" id="ARBA00004413"/>
    </source>
</evidence>
<dbReference type="GO" id="GO:0051017">
    <property type="term" value="P:actin filament bundle assembly"/>
    <property type="evidence" value="ECO:0007669"/>
    <property type="project" value="UniProtKB-ARBA"/>
</dbReference>
<feature type="compositionally biased region" description="Polar residues" evidence="4">
    <location>
        <begin position="578"/>
        <end position="592"/>
    </location>
</feature>
<dbReference type="Pfam" id="PF20400">
    <property type="entry name" value="BAR_4"/>
    <property type="match status" value="1"/>
</dbReference>
<dbReference type="GO" id="GO:0001558">
    <property type="term" value="P:regulation of cell growth"/>
    <property type="evidence" value="ECO:0007669"/>
    <property type="project" value="UniProtKB-ARBA"/>
</dbReference>
<protein>
    <submittedName>
        <fullName evidence="6">Phosphatidylinositol 4</fullName>
    </submittedName>
</protein>
<dbReference type="OrthoDB" id="5598057at2759"/>
<dbReference type="GO" id="GO:0030950">
    <property type="term" value="P:establishment or maintenance of actin cytoskeleton polarity"/>
    <property type="evidence" value="ECO:0007669"/>
    <property type="project" value="UniProtKB-ARBA"/>
</dbReference>
<evidence type="ECO:0000256" key="2">
    <source>
        <dbReference type="ARBA" id="ARBA00022553"/>
    </source>
</evidence>
<evidence type="ECO:0000313" key="6">
    <source>
        <dbReference type="EMBL" id="BAO42461.1"/>
    </source>
</evidence>
<proteinExistence type="predicted"/>
<feature type="compositionally biased region" description="Low complexity" evidence="4">
    <location>
        <begin position="1"/>
        <end position="18"/>
    </location>
</feature>
<evidence type="ECO:0000256" key="3">
    <source>
        <dbReference type="ARBA" id="ARBA00064463"/>
    </source>
</evidence>
<dbReference type="GeneID" id="34718347"/>
<feature type="region of interest" description="Disordered" evidence="4">
    <location>
        <begin position="571"/>
        <end position="595"/>
    </location>
</feature>
<dbReference type="GO" id="GO:0031929">
    <property type="term" value="P:TOR signaling"/>
    <property type="evidence" value="ECO:0007669"/>
    <property type="project" value="UniProtKB-ARBA"/>
</dbReference>
<dbReference type="FunFam" id="2.30.29.30:FF:000328">
    <property type="entry name" value="Phosphatidylinositol 4,5-bisphosphate-binding protein SLM1"/>
    <property type="match status" value="1"/>
</dbReference>
<dbReference type="RefSeq" id="XP_022678204.1">
    <property type="nucleotide sequence ID" value="XM_022821888.1"/>
</dbReference>
<dbReference type="GO" id="GO:0005886">
    <property type="term" value="C:plasma membrane"/>
    <property type="evidence" value="ECO:0007669"/>
    <property type="project" value="UniProtKB-SubCell"/>
</dbReference>
<dbReference type="AlphaFoldDB" id="W0TI21"/>
<dbReference type="InterPro" id="IPR001849">
    <property type="entry name" value="PH_domain"/>
</dbReference>
<name>W0TI21_KLUMD</name>
<dbReference type="InterPro" id="IPR011993">
    <property type="entry name" value="PH-like_dom_sf"/>
</dbReference>
<feature type="domain" description="PH" evidence="5">
    <location>
        <begin position="448"/>
        <end position="553"/>
    </location>
</feature>
<feature type="region of interest" description="Disordered" evidence="4">
    <location>
        <begin position="634"/>
        <end position="660"/>
    </location>
</feature>
<feature type="region of interest" description="Disordered" evidence="4">
    <location>
        <begin position="112"/>
        <end position="156"/>
    </location>
</feature>
<dbReference type="VEuPathDB" id="FungiDB:KLMA_80150"/>
<dbReference type="KEGG" id="kmx:KLMA_80150"/>
<gene>
    <name evidence="6" type="primary">SLM1</name>
    <name evidence="6" type="ORF">KLMA_80150</name>
</gene>
<comment type="subcellular location">
    <subcellularLocation>
        <location evidence="1">Cell membrane</location>
        <topology evidence="1">Peripheral membrane protein</topology>
        <orientation evidence="1">Cytoplasmic side</orientation>
    </subcellularLocation>
</comment>
<dbReference type="InterPro" id="IPR043453">
    <property type="entry name" value="Slm1_PH"/>
</dbReference>
<dbReference type="GO" id="GO:0072659">
    <property type="term" value="P:protein localization to plasma membrane"/>
    <property type="evidence" value="ECO:0007669"/>
    <property type="project" value="UniProtKB-ARBA"/>
</dbReference>